<dbReference type="OrthoDB" id="364779at2759"/>
<feature type="compositionally biased region" description="Basic and acidic residues" evidence="14">
    <location>
        <begin position="247"/>
        <end position="264"/>
    </location>
</feature>
<dbReference type="Pfam" id="PF04884">
    <property type="entry name" value="UVB_sens_prot"/>
    <property type="match status" value="1"/>
</dbReference>
<evidence type="ECO:0000256" key="13">
    <source>
        <dbReference type="ARBA" id="ARBA00048416"/>
    </source>
</evidence>
<accession>A0A0L0NC40</accession>
<evidence type="ECO:0000256" key="10">
    <source>
        <dbReference type="ARBA" id="ARBA00023166"/>
    </source>
</evidence>
<proteinExistence type="inferred from homology"/>
<evidence type="ECO:0000256" key="5">
    <source>
        <dbReference type="ARBA" id="ARBA00022741"/>
    </source>
</evidence>
<dbReference type="FunFam" id="3.30.230.10:FF:000018">
    <property type="entry name" value="Diphosphomevalonate decarboxylase"/>
    <property type="match status" value="1"/>
</dbReference>
<dbReference type="EMBL" id="LFRF01000008">
    <property type="protein sequence ID" value="KND91727.1"/>
    <property type="molecule type" value="Genomic_DNA"/>
</dbReference>
<dbReference type="InterPro" id="IPR036554">
    <property type="entry name" value="GHMP_kinase_C_sf"/>
</dbReference>
<keyword evidence="9" id="KW-0443">Lipid metabolism</keyword>
<evidence type="ECO:0000256" key="4">
    <source>
        <dbReference type="ARBA" id="ARBA00022516"/>
    </source>
</evidence>
<keyword evidence="4" id="KW-0444">Lipid biosynthesis</keyword>
<dbReference type="PANTHER" id="PTHR10977">
    <property type="entry name" value="DIPHOSPHOMEVALONATE DECARBOXYLASE"/>
    <property type="match status" value="1"/>
</dbReference>
<reference evidence="18 19" key="1">
    <citation type="journal article" date="2015" name="BMC Genomics">
        <title>The genome of the truffle-parasite Tolypocladium ophioglossoides and the evolution of antifungal peptaibiotics.</title>
        <authorList>
            <person name="Quandt C.A."/>
            <person name="Bushley K.E."/>
            <person name="Spatafora J.W."/>
        </authorList>
    </citation>
    <scope>NUCLEOTIDE SEQUENCE [LARGE SCALE GENOMIC DNA]</scope>
    <source>
        <strain evidence="18 19">CBS 100239</strain>
    </source>
</reference>
<keyword evidence="8" id="KW-0756">Sterol biosynthesis</keyword>
<feature type="region of interest" description="Disordered" evidence="14">
    <location>
        <begin position="308"/>
        <end position="344"/>
    </location>
</feature>
<dbReference type="EC" id="4.1.1.33" evidence="3"/>
<protein>
    <recommendedName>
        <fullName evidence="3">diphosphomevalonate decarboxylase</fullName>
        <ecNumber evidence="3">4.1.1.33</ecNumber>
    </recommendedName>
</protein>
<evidence type="ECO:0000256" key="14">
    <source>
        <dbReference type="SAM" id="MobiDB-lite"/>
    </source>
</evidence>
<dbReference type="Pfam" id="PF22700">
    <property type="entry name" value="MVD-like_N"/>
    <property type="match status" value="1"/>
</dbReference>
<dbReference type="STRING" id="1163406.A0A0L0NC40"/>
<keyword evidence="19" id="KW-1185">Reference proteome</keyword>
<dbReference type="InterPro" id="IPR041431">
    <property type="entry name" value="Mvd1_C"/>
</dbReference>
<evidence type="ECO:0000256" key="9">
    <source>
        <dbReference type="ARBA" id="ARBA00023098"/>
    </source>
</evidence>
<organism evidence="18 19">
    <name type="scientific">Tolypocladium ophioglossoides (strain CBS 100239)</name>
    <name type="common">Snaketongue truffleclub</name>
    <name type="synonym">Elaphocordyceps ophioglossoides</name>
    <dbReference type="NCBI Taxonomy" id="1163406"/>
    <lineage>
        <taxon>Eukaryota</taxon>
        <taxon>Fungi</taxon>
        <taxon>Dikarya</taxon>
        <taxon>Ascomycota</taxon>
        <taxon>Pezizomycotina</taxon>
        <taxon>Sordariomycetes</taxon>
        <taxon>Hypocreomycetidae</taxon>
        <taxon>Hypocreales</taxon>
        <taxon>Ophiocordycipitaceae</taxon>
        <taxon>Tolypocladium</taxon>
    </lineage>
</organism>
<comment type="catalytic activity">
    <reaction evidence="13">
        <text>(R)-5-diphosphomevalonate + ATP = isopentenyl diphosphate + ADP + phosphate + CO2</text>
        <dbReference type="Rhea" id="RHEA:23732"/>
        <dbReference type="ChEBI" id="CHEBI:16526"/>
        <dbReference type="ChEBI" id="CHEBI:30616"/>
        <dbReference type="ChEBI" id="CHEBI:43474"/>
        <dbReference type="ChEBI" id="CHEBI:57557"/>
        <dbReference type="ChEBI" id="CHEBI:128769"/>
        <dbReference type="ChEBI" id="CHEBI:456216"/>
        <dbReference type="EC" id="4.1.1.33"/>
    </reaction>
    <physiologicalReaction direction="left-to-right" evidence="13">
        <dbReference type="Rhea" id="RHEA:23733"/>
    </physiologicalReaction>
</comment>
<dbReference type="Proteomes" id="UP000036947">
    <property type="component" value="Unassembled WGS sequence"/>
</dbReference>
<feature type="compositionally biased region" description="Low complexity" evidence="14">
    <location>
        <begin position="335"/>
        <end position="344"/>
    </location>
</feature>
<feature type="domain" description="Protein root UVB sensitive/RUS" evidence="15">
    <location>
        <begin position="878"/>
        <end position="1113"/>
    </location>
</feature>
<dbReference type="Gene3D" id="3.30.230.10">
    <property type="match status" value="1"/>
</dbReference>
<evidence type="ECO:0000256" key="2">
    <source>
        <dbReference type="ARBA" id="ARBA00008831"/>
    </source>
</evidence>
<gene>
    <name evidence="18" type="ORF">TOPH_03838</name>
</gene>
<evidence type="ECO:0000256" key="11">
    <source>
        <dbReference type="ARBA" id="ARBA00023221"/>
    </source>
</evidence>
<feature type="region of interest" description="Disordered" evidence="14">
    <location>
        <begin position="228"/>
        <end position="277"/>
    </location>
</feature>
<comment type="similarity">
    <text evidence="2">Belongs to the diphosphomevalonate decarboxylase family.</text>
</comment>
<evidence type="ECO:0000256" key="8">
    <source>
        <dbReference type="ARBA" id="ARBA00023011"/>
    </source>
</evidence>
<dbReference type="InterPro" id="IPR020568">
    <property type="entry name" value="Ribosomal_Su5_D2-typ_SF"/>
</dbReference>
<evidence type="ECO:0000259" key="15">
    <source>
        <dbReference type="Pfam" id="PF04884"/>
    </source>
</evidence>
<dbReference type="GO" id="GO:0005524">
    <property type="term" value="F:ATP binding"/>
    <property type="evidence" value="ECO:0007669"/>
    <property type="project" value="UniProtKB-KW"/>
</dbReference>
<keyword evidence="10" id="KW-1207">Sterol metabolism</keyword>
<feature type="domain" description="Diphosphomevalonate decarboxylase-like N-terminal" evidence="17">
    <location>
        <begin position="415"/>
        <end position="586"/>
    </location>
</feature>
<evidence type="ECO:0000313" key="19">
    <source>
        <dbReference type="Proteomes" id="UP000036947"/>
    </source>
</evidence>
<dbReference type="Gene3D" id="3.30.70.890">
    <property type="entry name" value="GHMP kinase, C-terminal domain"/>
    <property type="match status" value="1"/>
</dbReference>
<evidence type="ECO:0000256" key="1">
    <source>
        <dbReference type="ARBA" id="ARBA00005055"/>
    </source>
</evidence>
<dbReference type="InterPro" id="IPR053859">
    <property type="entry name" value="MVD-like_N"/>
</dbReference>
<evidence type="ECO:0000259" key="17">
    <source>
        <dbReference type="Pfam" id="PF22700"/>
    </source>
</evidence>
<dbReference type="InterPro" id="IPR054549">
    <property type="entry name" value="UVB_sens_RUS_dom"/>
</dbReference>
<dbReference type="GO" id="GO:0005829">
    <property type="term" value="C:cytosol"/>
    <property type="evidence" value="ECO:0007669"/>
    <property type="project" value="InterPro"/>
</dbReference>
<keyword evidence="12" id="KW-0456">Lyase</keyword>
<dbReference type="SUPFAM" id="SSF55060">
    <property type="entry name" value="GHMP Kinase, C-terminal domain"/>
    <property type="match status" value="1"/>
</dbReference>
<evidence type="ECO:0000256" key="3">
    <source>
        <dbReference type="ARBA" id="ARBA00012296"/>
    </source>
</evidence>
<keyword evidence="7" id="KW-0752">Steroid biosynthesis</keyword>
<feature type="domain" description="Mvd1 C-terminal" evidence="16">
    <location>
        <begin position="600"/>
        <end position="777"/>
    </location>
</feature>
<dbReference type="NCBIfam" id="TIGR01240">
    <property type="entry name" value="mevDPdecarb"/>
    <property type="match status" value="1"/>
</dbReference>
<dbReference type="Pfam" id="PF18376">
    <property type="entry name" value="MDD_C"/>
    <property type="match status" value="1"/>
</dbReference>
<evidence type="ECO:0000313" key="18">
    <source>
        <dbReference type="EMBL" id="KND91727.1"/>
    </source>
</evidence>
<dbReference type="SUPFAM" id="SSF54211">
    <property type="entry name" value="Ribosomal protein S5 domain 2-like"/>
    <property type="match status" value="1"/>
</dbReference>
<sequence>MDRFASSNVQVCQSTMDRAVALYKDENTRPEQATYRSYYGDNVPALANMSNGQNYIYQENHSWTRHAATIKHIALLGGNHRLAGMMGEYVRQERVSLEERVTGFYGWTPLQNINNVWKWVGANGYYLRWSNNQRTEFQGMLKLMSSELHRGQDASAEKSATRQDVLSRMCQCTLKSLHIDNIEVVAVGHAQYRFYPVGYSKPQHRRSDFSTQDQWRIDIFYPDYWVEGDRPGREEEPVNGDGSAATGEEHSSWEGRDEWNHPDSEENSEDSGETRDEEDRLFWGVAHDSADADARRTLERTWLSRDDDNTWTMHPQVRDGGARPRPRTRPKSNGSPISTPSSTPVPLVFSVRPCAASRPLAFSILRPSVQGVDLPPDQTNAAESQHAPAHDLPAAATEPILVMADSKVYRASTTAPVNIAVVKYWGKRDPKLNLPTNSSLSVTLSQADLRTLTTAACAASFADGDSLTLNGELSDVSGARTQACFRELRARRAALEAADPSLPRLSAMALKLVSENNFPTAAGLASSAAGFAALVQAIANLYELPDSPSQLSIVARQGSGSACRSLFGGYVAWRMGDKGDGSDSMADLVAPASHWPNMRALILVVSAAKKGVSSTSGMQQTVATSGLFQQRILNIVPTNMAAMEQAVKARDFAKFAEVTMRESNSFHACCADTYPPIFYMNDVSKAAIRAVESINAKAGKTIAAYTFDAGPNCVVYYLDEEAPTVLGAFSGVLGSGVTGWKEGSAGVKSSVKLEDGIASVLRDGVSRVIMTSVGEGPLKTQEYLIGEDGHPVGRIADLPAASRFELTKLYPDAAFTTSDPYTTDVDHGIADLVNSGNDVEVVETTKGGVVSRLWLHSSHHRVTPIPYTDGRFNIFHRSLRGWRKVLFNAFLPVGYPTSVSSDYVAYQTYDSLQAFFTTITSLLANRALLQGLGVGDANSSATFAMLLTILKDAISRVATIVFAHRFGLSIEPEAKRYRFLADLFNDTAFFLELYSPYFGSWGKVVALCTGEALRAICGVAAGASKAALSLHFAKQDNLSELNAKEASQETAVGLIGLLVGTIVVRVVEDHRAVVYLMMALVFAHLWMNYKGVRCVEMNTLNKQRATILFGWYMNCMEVSTPKTVAEEERILFWDGILRNANDEPVCRIDFAKGYGDAMGPTDSRKEVVIVDGPVHTRFIRPYAPGRLARIKILMWDDAEAKHVILAWFMAMENAWFMEEGVPYGNARKPDPDRLSDNSSQARIIDGVNCSARDELLWDKLGVKSWDLQTGVLETGGAARLNVRATRKKAE</sequence>
<feature type="unsure residue" description="I or L" evidence="18">
    <location>
        <position position="1137"/>
    </location>
</feature>
<keyword evidence="5" id="KW-0547">Nucleotide-binding</keyword>
<comment type="pathway">
    <text evidence="1">Isoprenoid biosynthesis; isopentenyl diphosphate biosynthesis via mevalonate pathway; isopentenyl diphosphate from (R)-mevalonate: step 3/3.</text>
</comment>
<dbReference type="GO" id="GO:0004163">
    <property type="term" value="F:diphosphomevalonate decarboxylase activity"/>
    <property type="evidence" value="ECO:0007669"/>
    <property type="project" value="UniProtKB-EC"/>
</dbReference>
<evidence type="ECO:0000256" key="7">
    <source>
        <dbReference type="ARBA" id="ARBA00022955"/>
    </source>
</evidence>
<name>A0A0L0NC40_TOLOC</name>
<keyword evidence="6" id="KW-0067">ATP-binding</keyword>
<dbReference type="GO" id="GO:0019287">
    <property type="term" value="P:isopentenyl diphosphate biosynthetic process, mevalonate pathway"/>
    <property type="evidence" value="ECO:0007669"/>
    <property type="project" value="InterPro"/>
</dbReference>
<dbReference type="InterPro" id="IPR029765">
    <property type="entry name" value="Mev_diP_decarb"/>
</dbReference>
<evidence type="ECO:0000256" key="6">
    <source>
        <dbReference type="ARBA" id="ARBA00022840"/>
    </source>
</evidence>
<dbReference type="GO" id="GO:0016126">
    <property type="term" value="P:sterol biosynthetic process"/>
    <property type="evidence" value="ECO:0007669"/>
    <property type="project" value="UniProtKB-KW"/>
</dbReference>
<comment type="caution">
    <text evidence="18">The sequence shown here is derived from an EMBL/GenBank/DDBJ whole genome shotgun (WGS) entry which is preliminary data.</text>
</comment>
<evidence type="ECO:0000259" key="16">
    <source>
        <dbReference type="Pfam" id="PF18376"/>
    </source>
</evidence>
<evidence type="ECO:0000256" key="12">
    <source>
        <dbReference type="ARBA" id="ARBA00023239"/>
    </source>
</evidence>
<keyword evidence="11" id="KW-0753">Steroid metabolism</keyword>
<dbReference type="InterPro" id="IPR014721">
    <property type="entry name" value="Ribsml_uS5_D2-typ_fold_subgr"/>
</dbReference>
<dbReference type="PANTHER" id="PTHR10977:SF3">
    <property type="entry name" value="DIPHOSPHOMEVALONATE DECARBOXYLASE"/>
    <property type="match status" value="1"/>
</dbReference>